<dbReference type="AlphaFoldDB" id="A0A1I1YI76"/>
<comment type="subcellular location">
    <subcellularLocation>
        <location evidence="1">Periplasm</location>
    </subcellularLocation>
</comment>
<evidence type="ECO:0000256" key="2">
    <source>
        <dbReference type="ARBA" id="ARBA00005695"/>
    </source>
</evidence>
<evidence type="ECO:0000256" key="1">
    <source>
        <dbReference type="ARBA" id="ARBA00004418"/>
    </source>
</evidence>
<dbReference type="PANTHER" id="PTHR30290:SF10">
    <property type="entry name" value="PERIPLASMIC OLIGOPEPTIDE-BINDING PROTEIN-RELATED"/>
    <property type="match status" value="1"/>
</dbReference>
<feature type="signal peptide" evidence="5">
    <location>
        <begin position="1"/>
        <end position="26"/>
    </location>
</feature>
<accession>A0A1I1YI76</accession>
<dbReference type="Gene3D" id="3.10.105.10">
    <property type="entry name" value="Dipeptide-binding Protein, Domain 3"/>
    <property type="match status" value="1"/>
</dbReference>
<dbReference type="GO" id="GO:0030288">
    <property type="term" value="C:outer membrane-bounded periplasmic space"/>
    <property type="evidence" value="ECO:0007669"/>
    <property type="project" value="UniProtKB-ARBA"/>
</dbReference>
<evidence type="ECO:0000259" key="6">
    <source>
        <dbReference type="Pfam" id="PF00496"/>
    </source>
</evidence>
<dbReference type="Gene3D" id="3.90.76.10">
    <property type="entry name" value="Dipeptide-binding Protein, Domain 1"/>
    <property type="match status" value="1"/>
</dbReference>
<dbReference type="CDD" id="cd08512">
    <property type="entry name" value="PBP2_NikA_DppA_OppA_like_7"/>
    <property type="match status" value="1"/>
</dbReference>
<dbReference type="OrthoDB" id="9803988at2"/>
<keyword evidence="8" id="KW-1185">Reference proteome</keyword>
<dbReference type="Gene3D" id="3.40.190.10">
    <property type="entry name" value="Periplasmic binding protein-like II"/>
    <property type="match status" value="1"/>
</dbReference>
<protein>
    <submittedName>
        <fullName evidence="7">Peptide/nickel transport system substrate-binding protein</fullName>
    </submittedName>
</protein>
<gene>
    <name evidence="7" type="ORF">SAMN04515678_10762</name>
</gene>
<dbReference type="InterPro" id="IPR000914">
    <property type="entry name" value="SBP_5_dom"/>
</dbReference>
<dbReference type="GO" id="GO:0043190">
    <property type="term" value="C:ATP-binding cassette (ABC) transporter complex"/>
    <property type="evidence" value="ECO:0007669"/>
    <property type="project" value="InterPro"/>
</dbReference>
<keyword evidence="4 5" id="KW-0732">Signal</keyword>
<evidence type="ECO:0000313" key="7">
    <source>
        <dbReference type="EMBL" id="SFE19257.1"/>
    </source>
</evidence>
<evidence type="ECO:0000256" key="3">
    <source>
        <dbReference type="ARBA" id="ARBA00022448"/>
    </source>
</evidence>
<evidence type="ECO:0000256" key="5">
    <source>
        <dbReference type="SAM" id="SignalP"/>
    </source>
</evidence>
<dbReference type="Pfam" id="PF00496">
    <property type="entry name" value="SBP_bac_5"/>
    <property type="match status" value="1"/>
</dbReference>
<proteinExistence type="inferred from homology"/>
<dbReference type="InterPro" id="IPR039424">
    <property type="entry name" value="SBP_5"/>
</dbReference>
<keyword evidence="3" id="KW-0813">Transport</keyword>
<dbReference type="InterPro" id="IPR030678">
    <property type="entry name" value="Peptide/Ni-bd"/>
</dbReference>
<comment type="similarity">
    <text evidence="2">Belongs to the bacterial solute-binding protein 5 family.</text>
</comment>
<dbReference type="FunFam" id="3.90.76.10:FF:000007">
    <property type="entry name" value="Dipeptide ABC transporter periplasmic dipeptide-binding protein"/>
    <property type="match status" value="1"/>
</dbReference>
<evidence type="ECO:0000313" key="8">
    <source>
        <dbReference type="Proteomes" id="UP000325289"/>
    </source>
</evidence>
<sequence length="536" mass="59282">MTISATIKTLGLSALIASSAALPAVAQSREDVIIAVGEQGPNSLDTQTPTSNDYTRLVALHVYDRLVKHGVKTLEDGTLVYDKTEVLPELATSWDVSEDGTELTFHLREDATFHDGSPVEAKDVKWSFDRAVEAGGFPLIQMGAGSMTEPDQFEALDTHTFRITVPDGNKLALPDLTTPIPIVINSDLALEHATDDDPWATEWLANNTAGGGAYDVVRWTPGNEIVFSRFDDWKNGDLPAMKTVVYRQIASAGTRRALLESGDADVSVGLPPKDFAELADSDEVKVIGVPKQSAIVNLEMNVNMPPFDNPKVREAMAYAIPYEAIMSDAFYGRAAPMFGAEPGSEYDVAWPVPSPYHTDLDKAKELLTEAGYPDGFESTIYLDLSRATTREPMALLIQQNLAKIGVDVTVEKVPGSNWFSKMLDKSMPMAVTSFHAWLDWPEYHFYWTYYGANNSVFNVASQQDEALDEMIQKARFETDSAAYDQEITGIIDHVMTTLPKIPVAQDFMDVAMQNDIEGYVYWFHTFLDFRTISRAE</sequence>
<feature type="domain" description="Solute-binding protein family 5" evidence="6">
    <location>
        <begin position="85"/>
        <end position="454"/>
    </location>
</feature>
<dbReference type="PIRSF" id="PIRSF002741">
    <property type="entry name" value="MppA"/>
    <property type="match status" value="1"/>
</dbReference>
<evidence type="ECO:0000256" key="4">
    <source>
        <dbReference type="ARBA" id="ARBA00022729"/>
    </source>
</evidence>
<dbReference type="PANTHER" id="PTHR30290">
    <property type="entry name" value="PERIPLASMIC BINDING COMPONENT OF ABC TRANSPORTER"/>
    <property type="match status" value="1"/>
</dbReference>
<feature type="chain" id="PRO_5009302028" evidence="5">
    <location>
        <begin position="27"/>
        <end position="536"/>
    </location>
</feature>
<dbReference type="GO" id="GO:0015833">
    <property type="term" value="P:peptide transport"/>
    <property type="evidence" value="ECO:0007669"/>
    <property type="project" value="TreeGrafter"/>
</dbReference>
<reference evidence="7 8" key="1">
    <citation type="submission" date="2016-10" db="EMBL/GenBank/DDBJ databases">
        <authorList>
            <person name="Varghese N."/>
            <person name="Submissions S."/>
        </authorList>
    </citation>
    <scope>NUCLEOTIDE SEQUENCE [LARGE SCALE GENOMIC DNA]</scope>
    <source>
        <strain evidence="8">YIM D21,KCTC 23444,ACCC 10710</strain>
    </source>
</reference>
<dbReference type="GO" id="GO:1904680">
    <property type="term" value="F:peptide transmembrane transporter activity"/>
    <property type="evidence" value="ECO:0007669"/>
    <property type="project" value="TreeGrafter"/>
</dbReference>
<dbReference type="SUPFAM" id="SSF53850">
    <property type="entry name" value="Periplasmic binding protein-like II"/>
    <property type="match status" value="1"/>
</dbReference>
<dbReference type="Proteomes" id="UP000325289">
    <property type="component" value="Unassembled WGS sequence"/>
</dbReference>
<dbReference type="EMBL" id="FOMS01000007">
    <property type="protein sequence ID" value="SFE19257.1"/>
    <property type="molecule type" value="Genomic_DNA"/>
</dbReference>
<dbReference type="RefSeq" id="WP_149756180.1">
    <property type="nucleotide sequence ID" value="NZ_FOMS01000007.1"/>
</dbReference>
<name>A0A1I1YI76_9RHOB</name>
<organism evidence="7 8">
    <name type="scientific">Roseivivax sediminis</name>
    <dbReference type="NCBI Taxonomy" id="936889"/>
    <lineage>
        <taxon>Bacteria</taxon>
        <taxon>Pseudomonadati</taxon>
        <taxon>Pseudomonadota</taxon>
        <taxon>Alphaproteobacteria</taxon>
        <taxon>Rhodobacterales</taxon>
        <taxon>Roseobacteraceae</taxon>
        <taxon>Roseivivax</taxon>
    </lineage>
</organism>